<proteinExistence type="inferred from homology"/>
<accession>A0A0J6SAX7</accession>
<dbReference type="InterPro" id="IPR008462">
    <property type="entry name" value="CsbD"/>
</dbReference>
<evidence type="ECO:0000256" key="1">
    <source>
        <dbReference type="ARBA" id="ARBA00009129"/>
    </source>
</evidence>
<dbReference type="Proteomes" id="UP000035929">
    <property type="component" value="Unassembled WGS sequence"/>
</dbReference>
<dbReference type="PATRIC" id="fig|270351.6.peg.2096"/>
<dbReference type="RefSeq" id="WP_048465841.1">
    <property type="nucleotide sequence ID" value="NZ_JBNTQU010000007.1"/>
</dbReference>
<sequence>MTESAPKTFTDATCTEQVKGSVKEAIGKLTGDVRVEAEGRRQKGKAHPARGPIGSPRGDGPYRD</sequence>
<evidence type="ECO:0000313" key="5">
    <source>
        <dbReference type="Proteomes" id="UP000035929"/>
    </source>
</evidence>
<protein>
    <recommendedName>
        <fullName evidence="3">CsbD-like domain-containing protein</fullName>
    </recommendedName>
</protein>
<feature type="region of interest" description="Disordered" evidence="2">
    <location>
        <begin position="33"/>
        <end position="64"/>
    </location>
</feature>
<dbReference type="EMBL" id="LABX01000173">
    <property type="protein sequence ID" value="KMO30513.1"/>
    <property type="molecule type" value="Genomic_DNA"/>
</dbReference>
<feature type="domain" description="CsbD-like" evidence="3">
    <location>
        <begin position="16"/>
        <end position="46"/>
    </location>
</feature>
<dbReference type="Gene3D" id="1.10.1470.10">
    <property type="entry name" value="YjbJ"/>
    <property type="match status" value="1"/>
</dbReference>
<comment type="similarity">
    <text evidence="1">Belongs to the UPF0337 (CsbD) family.</text>
</comment>
<dbReference type="Pfam" id="PF05532">
    <property type="entry name" value="CsbD"/>
    <property type="match status" value="1"/>
</dbReference>
<organism evidence="4 5">
    <name type="scientific">Methylobacterium aquaticum</name>
    <dbReference type="NCBI Taxonomy" id="270351"/>
    <lineage>
        <taxon>Bacteria</taxon>
        <taxon>Pseudomonadati</taxon>
        <taxon>Pseudomonadota</taxon>
        <taxon>Alphaproteobacteria</taxon>
        <taxon>Hyphomicrobiales</taxon>
        <taxon>Methylobacteriaceae</taxon>
        <taxon>Methylobacterium</taxon>
    </lineage>
</organism>
<evidence type="ECO:0000259" key="3">
    <source>
        <dbReference type="Pfam" id="PF05532"/>
    </source>
</evidence>
<evidence type="ECO:0000313" key="4">
    <source>
        <dbReference type="EMBL" id="KMO30513.1"/>
    </source>
</evidence>
<comment type="caution">
    <text evidence="4">The sequence shown here is derived from an EMBL/GenBank/DDBJ whole genome shotgun (WGS) entry which is preliminary data.</text>
</comment>
<gene>
    <name evidence="4" type="ORF">VP06_21650</name>
</gene>
<reference evidence="4 5" key="1">
    <citation type="submission" date="2015-03" db="EMBL/GenBank/DDBJ databases">
        <title>Genome sequencing of Methylobacterium aquaticum DSM16371 type strain.</title>
        <authorList>
            <person name="Chaudhry V."/>
            <person name="Patil P.B."/>
        </authorList>
    </citation>
    <scope>NUCLEOTIDE SEQUENCE [LARGE SCALE GENOMIC DNA]</scope>
    <source>
        <strain evidence="4 5">DSM 16371</strain>
    </source>
</reference>
<dbReference type="AlphaFoldDB" id="A0A0J6SAX7"/>
<dbReference type="SUPFAM" id="SSF69047">
    <property type="entry name" value="Hypothetical protein YjbJ"/>
    <property type="match status" value="1"/>
</dbReference>
<dbReference type="InterPro" id="IPR036629">
    <property type="entry name" value="YjbJ_sf"/>
</dbReference>
<name>A0A0J6SAX7_9HYPH</name>
<dbReference type="OrthoDB" id="9796058at2"/>
<evidence type="ECO:0000256" key="2">
    <source>
        <dbReference type="SAM" id="MobiDB-lite"/>
    </source>
</evidence>